<dbReference type="Pfam" id="PF06810">
    <property type="entry name" value="Phage_scaffold"/>
    <property type="match status" value="1"/>
</dbReference>
<dbReference type="KEGG" id="anr:Ana3638_11880"/>
<sequence length="176" mass="19638">MQRKFLKDMGLTDEQIEQIMKENGNDITREQGVANTYKTQLTELEEKLKAFDGVDVSKLKGEIATLTSDLTNTKATYESQIADMQFTSALESKVSALKPRNTKAVMALLDVENLKKSKNQDTDIIAALEALKKDNGYLFEESKSNPRVVTSTQTTTDNTDKKAAANEAFRSLFKSE</sequence>
<reference evidence="1 2" key="1">
    <citation type="submission" date="2020-01" db="EMBL/GenBank/DDBJ databases">
        <title>Genome analysis of Anaerocolumna sp. CBA3638.</title>
        <authorList>
            <person name="Kim J."/>
            <person name="Roh S.W."/>
        </authorList>
    </citation>
    <scope>NUCLEOTIDE SEQUENCE [LARGE SCALE GENOMIC DNA]</scope>
    <source>
        <strain evidence="1 2">CBA3638</strain>
    </source>
</reference>
<dbReference type="InterPro" id="IPR009636">
    <property type="entry name" value="SCAF"/>
</dbReference>
<dbReference type="EMBL" id="CP048000">
    <property type="protein sequence ID" value="QHQ61385.1"/>
    <property type="molecule type" value="Genomic_DNA"/>
</dbReference>
<dbReference type="AlphaFoldDB" id="A0A6P1TP35"/>
<keyword evidence="2" id="KW-1185">Reference proteome</keyword>
<protein>
    <recommendedName>
        <fullName evidence="3">Scaffolding protein</fullName>
    </recommendedName>
</protein>
<evidence type="ECO:0008006" key="3">
    <source>
        <dbReference type="Google" id="ProtNLM"/>
    </source>
</evidence>
<proteinExistence type="predicted"/>
<organism evidence="1 2">
    <name type="scientific">Anaerocolumna sedimenticola</name>
    <dbReference type="NCBI Taxonomy" id="2696063"/>
    <lineage>
        <taxon>Bacteria</taxon>
        <taxon>Bacillati</taxon>
        <taxon>Bacillota</taxon>
        <taxon>Clostridia</taxon>
        <taxon>Lachnospirales</taxon>
        <taxon>Lachnospiraceae</taxon>
        <taxon>Anaerocolumna</taxon>
    </lineage>
</organism>
<dbReference type="Proteomes" id="UP000464314">
    <property type="component" value="Chromosome"/>
</dbReference>
<name>A0A6P1TP35_9FIRM</name>
<gene>
    <name evidence="1" type="ORF">Ana3638_11880</name>
</gene>
<dbReference type="RefSeq" id="WP_161838210.1">
    <property type="nucleotide sequence ID" value="NZ_CP048000.1"/>
</dbReference>
<evidence type="ECO:0000313" key="2">
    <source>
        <dbReference type="Proteomes" id="UP000464314"/>
    </source>
</evidence>
<accession>A0A6P1TP35</accession>
<evidence type="ECO:0000313" key="1">
    <source>
        <dbReference type="EMBL" id="QHQ61385.1"/>
    </source>
</evidence>